<sequence length="158" mass="17394">MLETLIRWAAYLGGWLLVAGPMIQARLELEAEATELSGIGEVVRSTAPPSHLSRWWWLVPPVAMFLTRRRQSAFLNTLGERLDTAQLAKLARFFAVARAWMIVACGAALIAIKETYELAHHHHWGATGFWLLVLIAAVGVAATNAATWKKPGRAARGL</sequence>
<organism evidence="2 3">
    <name type="scientific">Tsukamurella tyrosinosolvens</name>
    <dbReference type="NCBI Taxonomy" id="57704"/>
    <lineage>
        <taxon>Bacteria</taxon>
        <taxon>Bacillati</taxon>
        <taxon>Actinomycetota</taxon>
        <taxon>Actinomycetes</taxon>
        <taxon>Mycobacteriales</taxon>
        <taxon>Tsukamurellaceae</taxon>
        <taxon>Tsukamurella</taxon>
    </lineage>
</organism>
<feature type="transmembrane region" description="Helical" evidence="1">
    <location>
        <begin position="90"/>
        <end position="112"/>
    </location>
</feature>
<keyword evidence="1" id="KW-0812">Transmembrane</keyword>
<evidence type="ECO:0000256" key="1">
    <source>
        <dbReference type="SAM" id="Phobius"/>
    </source>
</evidence>
<dbReference type="AlphaFoldDB" id="A0A1H4SU60"/>
<keyword evidence="1" id="KW-1133">Transmembrane helix</keyword>
<keyword evidence="1" id="KW-0472">Membrane</keyword>
<name>A0A1H4SU60_TSUTY</name>
<reference evidence="3" key="1">
    <citation type="submission" date="2016-10" db="EMBL/GenBank/DDBJ databases">
        <authorList>
            <person name="Varghese N."/>
            <person name="Submissions S."/>
        </authorList>
    </citation>
    <scope>NUCLEOTIDE SEQUENCE [LARGE SCALE GENOMIC DNA]</scope>
    <source>
        <strain evidence="3">DSM 44234</strain>
    </source>
</reference>
<protein>
    <submittedName>
        <fullName evidence="2">Uncharacterized protein</fullName>
    </submittedName>
</protein>
<dbReference type="RefSeq" id="WP_068525261.1">
    <property type="nucleotide sequence ID" value="NZ_CBDRGN010000001.1"/>
</dbReference>
<proteinExistence type="predicted"/>
<evidence type="ECO:0000313" key="2">
    <source>
        <dbReference type="EMBL" id="SEC47646.1"/>
    </source>
</evidence>
<dbReference type="KEGG" id="tsm:ASU32_10660"/>
<dbReference type="GeneID" id="300998772"/>
<dbReference type="EMBL" id="FNSA01000003">
    <property type="protein sequence ID" value="SEC47646.1"/>
    <property type="molecule type" value="Genomic_DNA"/>
</dbReference>
<dbReference type="OrthoDB" id="4578807at2"/>
<evidence type="ECO:0000313" key="3">
    <source>
        <dbReference type="Proteomes" id="UP000182241"/>
    </source>
</evidence>
<accession>A0A1H4SU60</accession>
<dbReference type="STRING" id="57704.SAMN04489793_2392"/>
<dbReference type="Proteomes" id="UP000182241">
    <property type="component" value="Unassembled WGS sequence"/>
</dbReference>
<gene>
    <name evidence="2" type="ORF">SAMN04489793_2392</name>
</gene>
<feature type="transmembrane region" description="Helical" evidence="1">
    <location>
        <begin position="124"/>
        <end position="146"/>
    </location>
</feature>
<keyword evidence="3" id="KW-1185">Reference proteome</keyword>